<evidence type="ECO:0000313" key="3">
    <source>
        <dbReference type="Proteomes" id="UP001247620"/>
    </source>
</evidence>
<feature type="transmembrane region" description="Helical" evidence="1">
    <location>
        <begin position="12"/>
        <end position="29"/>
    </location>
</feature>
<keyword evidence="1" id="KW-0812">Transmembrane</keyword>
<evidence type="ECO:0000256" key="1">
    <source>
        <dbReference type="SAM" id="Phobius"/>
    </source>
</evidence>
<keyword evidence="3" id="KW-1185">Reference proteome</keyword>
<comment type="caution">
    <text evidence="2">The sequence shown here is derived from an EMBL/GenBank/DDBJ whole genome shotgun (WGS) entry which is preliminary data.</text>
</comment>
<dbReference type="EMBL" id="JAVDUU010000003">
    <property type="protein sequence ID" value="MDR6943232.1"/>
    <property type="molecule type" value="Genomic_DNA"/>
</dbReference>
<evidence type="ECO:0000313" key="2">
    <source>
        <dbReference type="EMBL" id="MDR6943232.1"/>
    </source>
</evidence>
<keyword evidence="1" id="KW-0472">Membrane</keyword>
<name>A0ABU1TCZ9_9SPHI</name>
<gene>
    <name evidence="2" type="ORF">J2W55_003085</name>
</gene>
<sequence length="30" mass="3408">MISQLTLEQKLQGMILVIICFVAIANYLIK</sequence>
<organism evidence="2 3">
    <name type="scientific">Mucilaginibacter pocheonensis</name>
    <dbReference type="NCBI Taxonomy" id="398050"/>
    <lineage>
        <taxon>Bacteria</taxon>
        <taxon>Pseudomonadati</taxon>
        <taxon>Bacteroidota</taxon>
        <taxon>Sphingobacteriia</taxon>
        <taxon>Sphingobacteriales</taxon>
        <taxon>Sphingobacteriaceae</taxon>
        <taxon>Mucilaginibacter</taxon>
    </lineage>
</organism>
<proteinExistence type="predicted"/>
<dbReference type="Proteomes" id="UP001247620">
    <property type="component" value="Unassembled WGS sequence"/>
</dbReference>
<keyword evidence="1" id="KW-1133">Transmembrane helix</keyword>
<reference evidence="2 3" key="1">
    <citation type="submission" date="2023-07" db="EMBL/GenBank/DDBJ databases">
        <title>Sorghum-associated microbial communities from plants grown in Nebraska, USA.</title>
        <authorList>
            <person name="Schachtman D."/>
        </authorList>
    </citation>
    <scope>NUCLEOTIDE SEQUENCE [LARGE SCALE GENOMIC DNA]</scope>
    <source>
        <strain evidence="2 3">3262</strain>
    </source>
</reference>
<protein>
    <submittedName>
        <fullName evidence="2">Uncharacterized protein</fullName>
    </submittedName>
</protein>
<accession>A0ABU1TCZ9</accession>